<organism evidence="1">
    <name type="scientific">Culex pipiens</name>
    <name type="common">House mosquito</name>
    <dbReference type="NCBI Taxonomy" id="7175"/>
    <lineage>
        <taxon>Eukaryota</taxon>
        <taxon>Metazoa</taxon>
        <taxon>Ecdysozoa</taxon>
        <taxon>Arthropoda</taxon>
        <taxon>Hexapoda</taxon>
        <taxon>Insecta</taxon>
        <taxon>Pterygota</taxon>
        <taxon>Neoptera</taxon>
        <taxon>Endopterygota</taxon>
        <taxon>Diptera</taxon>
        <taxon>Nematocera</taxon>
        <taxon>Culicoidea</taxon>
        <taxon>Culicidae</taxon>
        <taxon>Culicinae</taxon>
        <taxon>Culicini</taxon>
        <taxon>Culex</taxon>
        <taxon>Culex</taxon>
    </lineage>
</organism>
<proteinExistence type="predicted"/>
<accession>A0A8D8ANX2</accession>
<dbReference type="AlphaFoldDB" id="A0A8D8ANX2"/>
<dbReference type="EMBL" id="HBUE01036816">
    <property type="protein sequence ID" value="CAG6459055.1"/>
    <property type="molecule type" value="Transcribed_RNA"/>
</dbReference>
<sequence length="113" mass="12777">MQQDIFHQIRCLDNSRHIIPPILADLAVELLCVLDVQPAAKVVPRSDWSHRRHVVQSSGSRCQPRRPVVNTCGVRGHVTVGAHHVVVTVTTGLWRRLGWQPARTRPKEATRRS</sequence>
<reference evidence="1" key="1">
    <citation type="submission" date="2021-05" db="EMBL/GenBank/DDBJ databases">
        <authorList>
            <person name="Alioto T."/>
            <person name="Alioto T."/>
            <person name="Gomez Garrido J."/>
        </authorList>
    </citation>
    <scope>NUCLEOTIDE SEQUENCE</scope>
</reference>
<dbReference type="EMBL" id="HBUE01036814">
    <property type="protein sequence ID" value="CAG6459051.1"/>
    <property type="molecule type" value="Transcribed_RNA"/>
</dbReference>
<name>A0A8D8ANX2_CULPI</name>
<protein>
    <submittedName>
        <fullName evidence="1">(northern house mosquito) hypothetical protein</fullName>
    </submittedName>
</protein>
<evidence type="ECO:0000313" key="1">
    <source>
        <dbReference type="EMBL" id="CAG6459055.1"/>
    </source>
</evidence>